<feature type="signal peptide" evidence="1">
    <location>
        <begin position="1"/>
        <end position="24"/>
    </location>
</feature>
<evidence type="ECO:0000256" key="1">
    <source>
        <dbReference type="SAM" id="SignalP"/>
    </source>
</evidence>
<comment type="caution">
    <text evidence="2">The sequence shown here is derived from an EMBL/GenBank/DDBJ whole genome shotgun (WGS) entry which is preliminary data.</text>
</comment>
<accession>A0A5J4Z1W8</accession>
<keyword evidence="3" id="KW-1185">Reference proteome</keyword>
<organism evidence="2 3">
    <name type="scientific">Porphyridium purpureum</name>
    <name type="common">Red alga</name>
    <name type="synonym">Porphyridium cruentum</name>
    <dbReference type="NCBI Taxonomy" id="35688"/>
    <lineage>
        <taxon>Eukaryota</taxon>
        <taxon>Rhodophyta</taxon>
        <taxon>Bangiophyceae</taxon>
        <taxon>Porphyridiales</taxon>
        <taxon>Porphyridiaceae</taxon>
        <taxon>Porphyridium</taxon>
    </lineage>
</organism>
<gene>
    <name evidence="2" type="ORF">FVE85_0406</name>
</gene>
<reference evidence="3" key="1">
    <citation type="journal article" date="2019" name="Nat. Commun.">
        <title>Expansion of phycobilisome linker gene families in mesophilic red algae.</title>
        <authorList>
            <person name="Lee J."/>
            <person name="Kim D."/>
            <person name="Bhattacharya D."/>
            <person name="Yoon H.S."/>
        </authorList>
    </citation>
    <scope>NUCLEOTIDE SEQUENCE [LARGE SCALE GENOMIC DNA]</scope>
    <source>
        <strain evidence="3">CCMP 1328</strain>
    </source>
</reference>
<keyword evidence="1" id="KW-0732">Signal</keyword>
<feature type="chain" id="PRO_5023914999" evidence="1">
    <location>
        <begin position="25"/>
        <end position="156"/>
    </location>
</feature>
<name>A0A5J4Z1W8_PORPP</name>
<evidence type="ECO:0000313" key="3">
    <source>
        <dbReference type="Proteomes" id="UP000324585"/>
    </source>
</evidence>
<protein>
    <submittedName>
        <fullName evidence="2">Uncharacterized protein</fullName>
    </submittedName>
</protein>
<proteinExistence type="predicted"/>
<sequence>MAAARGMTVVLLFGLVLVARIAAAQRQTSDEYDTSGIVNGGDDSYLHAFPNPGLDSAEYGIVNEDLMLNTRELKASECSLVLHKLIYADMLARMCRSFSPAEFECNTFILTAVLATSRVSEQHACIESEMLHSFLDGLLLARSRAIMKANASAPGL</sequence>
<evidence type="ECO:0000313" key="2">
    <source>
        <dbReference type="EMBL" id="KAA8496677.1"/>
    </source>
</evidence>
<dbReference type="AlphaFoldDB" id="A0A5J4Z1W8"/>
<dbReference type="Proteomes" id="UP000324585">
    <property type="component" value="Unassembled WGS sequence"/>
</dbReference>
<dbReference type="EMBL" id="VRMN01000002">
    <property type="protein sequence ID" value="KAA8496677.1"/>
    <property type="molecule type" value="Genomic_DNA"/>
</dbReference>